<keyword evidence="7" id="KW-0732">Signal</keyword>
<name>A0ABZ0NXQ8_CERBT</name>
<dbReference type="SUPFAM" id="SSF53474">
    <property type="entry name" value="alpha/beta-Hydrolases"/>
    <property type="match status" value="1"/>
</dbReference>
<organism evidence="10 11">
    <name type="scientific">Cercospora beticola</name>
    <name type="common">Sugarbeet leaf spot fungus</name>
    <dbReference type="NCBI Taxonomy" id="122368"/>
    <lineage>
        <taxon>Eukaryota</taxon>
        <taxon>Fungi</taxon>
        <taxon>Dikarya</taxon>
        <taxon>Ascomycota</taxon>
        <taxon>Pezizomycotina</taxon>
        <taxon>Dothideomycetes</taxon>
        <taxon>Dothideomycetidae</taxon>
        <taxon>Mycosphaerellales</taxon>
        <taxon>Mycosphaerellaceae</taxon>
        <taxon>Cercospora</taxon>
    </lineage>
</organism>
<dbReference type="GeneID" id="35435814"/>
<feature type="domain" description="Peptidase S9 prolyl oligopeptidase catalytic" evidence="8">
    <location>
        <begin position="419"/>
        <end position="614"/>
    </location>
</feature>
<keyword evidence="4" id="KW-0378">Hydrolase</keyword>
<evidence type="ECO:0000256" key="7">
    <source>
        <dbReference type="SAM" id="SignalP"/>
    </source>
</evidence>
<evidence type="ECO:0000259" key="9">
    <source>
        <dbReference type="Pfam" id="PF00930"/>
    </source>
</evidence>
<dbReference type="Pfam" id="PF00930">
    <property type="entry name" value="DPPIV_N"/>
    <property type="match status" value="1"/>
</dbReference>
<proteinExistence type="inferred from homology"/>
<feature type="signal peptide" evidence="7">
    <location>
        <begin position="1"/>
        <end position="17"/>
    </location>
</feature>
<feature type="chain" id="PRO_5047471145" description="dipeptidyl-peptidase IV" evidence="7">
    <location>
        <begin position="18"/>
        <end position="620"/>
    </location>
</feature>
<keyword evidence="11" id="KW-1185">Reference proteome</keyword>
<reference evidence="10 11" key="1">
    <citation type="submission" date="2023-09" db="EMBL/GenBank/DDBJ databases">
        <title>Complete-Gapless Cercospora beticola genome.</title>
        <authorList>
            <person name="Wyatt N.A."/>
            <person name="Spanner R.E."/>
            <person name="Bolton M.D."/>
        </authorList>
    </citation>
    <scope>NUCLEOTIDE SEQUENCE [LARGE SCALE GENOMIC DNA]</scope>
    <source>
        <strain evidence="10">Cb09-40</strain>
    </source>
</reference>
<dbReference type="RefSeq" id="XP_023460716.2">
    <property type="nucleotide sequence ID" value="XM_023604821.2"/>
</dbReference>
<feature type="domain" description="Dipeptidylpeptidase IV N-terminal" evidence="9">
    <location>
        <begin position="73"/>
        <end position="306"/>
    </location>
</feature>
<evidence type="ECO:0000256" key="2">
    <source>
        <dbReference type="ARBA" id="ARBA00006150"/>
    </source>
</evidence>
<dbReference type="Gene3D" id="2.140.10.30">
    <property type="entry name" value="Dipeptidylpeptidase IV, N-terminal domain"/>
    <property type="match status" value="1"/>
</dbReference>
<dbReference type="PANTHER" id="PTHR11731">
    <property type="entry name" value="PROTEASE FAMILY S9B,C DIPEPTIDYL-PEPTIDASE IV-RELATED"/>
    <property type="match status" value="1"/>
</dbReference>
<dbReference type="InterPro" id="IPR029058">
    <property type="entry name" value="AB_hydrolase_fold"/>
</dbReference>
<evidence type="ECO:0000256" key="5">
    <source>
        <dbReference type="ARBA" id="ARBA00022825"/>
    </source>
</evidence>
<comment type="catalytic activity">
    <reaction evidence="1">
        <text>Release of an N-terminal dipeptide, Xaa-Yaa-|-Zaa-, from a polypeptide, preferentially when Yaa is Pro, provided Zaa is neither Pro nor hydroxyproline.</text>
        <dbReference type="EC" id="3.4.14.5"/>
    </reaction>
</comment>
<dbReference type="EMBL" id="CP134188">
    <property type="protein sequence ID" value="WPB04392.1"/>
    <property type="molecule type" value="Genomic_DNA"/>
</dbReference>
<dbReference type="Proteomes" id="UP001302367">
    <property type="component" value="Chromosome 5"/>
</dbReference>
<protein>
    <recommendedName>
        <fullName evidence="3">dipeptidyl-peptidase IV</fullName>
        <ecNumber evidence="3">3.4.14.5</ecNumber>
    </recommendedName>
</protein>
<dbReference type="InterPro" id="IPR002469">
    <property type="entry name" value="Peptidase_S9B_N"/>
</dbReference>
<keyword evidence="4" id="KW-0031">Aminopeptidase</keyword>
<keyword evidence="4" id="KW-0645">Protease</keyword>
<evidence type="ECO:0000313" key="10">
    <source>
        <dbReference type="EMBL" id="WPB04392.1"/>
    </source>
</evidence>
<dbReference type="Gene3D" id="3.40.50.1820">
    <property type="entry name" value="alpha/beta hydrolase"/>
    <property type="match status" value="1"/>
</dbReference>
<sequence>MAWSTFLWLLICHTGHAFCLRLNVNPIETQETFPKLSVKAFNLYMTDGAGIETALSTTATEETQFDNKTIYKSQDAKYAVVYQVATPGQNRSVTLVESSPTDQIQPRLIEFEYEKPGDNITIKQPRLYDLVAKKQIDIGNDYILDTNAMIEDAQWGFRNQTYRYMIAERGYKSLRMVELDTNGNTRILIEEHIEKGIDFLHKIRWDYMNETDQMWWLSERNGWNSIYLVNTTRNEGRISPRQDSIRQVTQDGFDVADVIYVDEKAQVLYFQAYGMVEEQSPYHVHLARINYDGTGFKILTADGDGVHHNVVHDNGTIEDMWSRVDQPMQGVLRDFQGNRIGPLAVNIQLWDNVTLAERFSAPGRDGKTEIYGIIVRPKTFDPSKRYRVLEHVYASPQYADTPKELDNETQKYLASRFQKVADENDVIVVQSDGMGSAWRGRAFRDVAWKNLQDAGFPDRITWIKAAARDRPWMDLTGGVGIFGASAGGQNAMSALIWHSDFYTAAIADAGCHDNRIDKLWWNELNMGWPVHDALYDTASNVVHADKLNGTLLLLVGELDRNVDPSSTLQVVNALNKAGKDFDFMIVPGAGHGVAFKEEYHQVQNKIRRFWKNWKNGKGLG</sequence>
<dbReference type="InterPro" id="IPR001375">
    <property type="entry name" value="Peptidase_S9_cat"/>
</dbReference>
<gene>
    <name evidence="10" type="ORF">RHO25_009038</name>
</gene>
<comment type="similarity">
    <text evidence="2">Belongs to the peptidase S9B family.</text>
</comment>
<dbReference type="Pfam" id="PF00326">
    <property type="entry name" value="Peptidase_S9"/>
    <property type="match status" value="1"/>
</dbReference>
<keyword evidence="5" id="KW-0720">Serine protease</keyword>
<evidence type="ECO:0000256" key="4">
    <source>
        <dbReference type="ARBA" id="ARBA00022438"/>
    </source>
</evidence>
<evidence type="ECO:0000259" key="8">
    <source>
        <dbReference type="Pfam" id="PF00326"/>
    </source>
</evidence>
<evidence type="ECO:0000256" key="3">
    <source>
        <dbReference type="ARBA" id="ARBA00012062"/>
    </source>
</evidence>
<dbReference type="EC" id="3.4.14.5" evidence="3"/>
<dbReference type="SUPFAM" id="SSF82171">
    <property type="entry name" value="DPP6 N-terminal domain-like"/>
    <property type="match status" value="1"/>
</dbReference>
<keyword evidence="6" id="KW-0325">Glycoprotein</keyword>
<evidence type="ECO:0000256" key="6">
    <source>
        <dbReference type="ARBA" id="ARBA00023180"/>
    </source>
</evidence>
<evidence type="ECO:0000256" key="1">
    <source>
        <dbReference type="ARBA" id="ARBA00001257"/>
    </source>
</evidence>
<dbReference type="InterPro" id="IPR050278">
    <property type="entry name" value="Serine_Prot_S9B/DPPIV"/>
</dbReference>
<evidence type="ECO:0000313" key="11">
    <source>
        <dbReference type="Proteomes" id="UP001302367"/>
    </source>
</evidence>
<dbReference type="PANTHER" id="PTHR11731:SF118">
    <property type="entry name" value="BLR1971 PROTEIN"/>
    <property type="match status" value="1"/>
</dbReference>
<accession>A0ABZ0NXQ8</accession>